<keyword evidence="4" id="KW-0408">Iron</keyword>
<evidence type="ECO:0000256" key="1">
    <source>
        <dbReference type="ARBA" id="ARBA00022617"/>
    </source>
</evidence>
<evidence type="ECO:0000256" key="2">
    <source>
        <dbReference type="ARBA" id="ARBA00022723"/>
    </source>
</evidence>
<gene>
    <name evidence="6" type="ORF">TorRG33x02_214380</name>
</gene>
<dbReference type="PANTHER" id="PTHR47947">
    <property type="entry name" value="CYTOCHROME P450 82C3-RELATED"/>
    <property type="match status" value="1"/>
</dbReference>
<dbReference type="InterPro" id="IPR050651">
    <property type="entry name" value="Plant_Cytochrome_P450_Monoox"/>
</dbReference>
<dbReference type="EMBL" id="JXTC01000189">
    <property type="protein sequence ID" value="PON82662.1"/>
    <property type="molecule type" value="Genomic_DNA"/>
</dbReference>
<comment type="caution">
    <text evidence="6">The sequence shown here is derived from an EMBL/GenBank/DDBJ whole genome shotgun (WGS) entry which is preliminary data.</text>
</comment>
<dbReference type="InParanoid" id="A0A2P5EAU5"/>
<dbReference type="PRINTS" id="PR00463">
    <property type="entry name" value="EP450I"/>
</dbReference>
<organism evidence="6 7">
    <name type="scientific">Trema orientale</name>
    <name type="common">Charcoal tree</name>
    <name type="synonym">Celtis orientalis</name>
    <dbReference type="NCBI Taxonomy" id="63057"/>
    <lineage>
        <taxon>Eukaryota</taxon>
        <taxon>Viridiplantae</taxon>
        <taxon>Streptophyta</taxon>
        <taxon>Embryophyta</taxon>
        <taxon>Tracheophyta</taxon>
        <taxon>Spermatophyta</taxon>
        <taxon>Magnoliopsida</taxon>
        <taxon>eudicotyledons</taxon>
        <taxon>Gunneridae</taxon>
        <taxon>Pentapetalae</taxon>
        <taxon>rosids</taxon>
        <taxon>fabids</taxon>
        <taxon>Rosales</taxon>
        <taxon>Cannabaceae</taxon>
        <taxon>Trema</taxon>
    </lineage>
</organism>
<reference evidence="7" key="1">
    <citation type="submission" date="2016-06" db="EMBL/GenBank/DDBJ databases">
        <title>Parallel loss of symbiosis genes in relatives of nitrogen-fixing non-legume Parasponia.</title>
        <authorList>
            <person name="Van Velzen R."/>
            <person name="Holmer R."/>
            <person name="Bu F."/>
            <person name="Rutten L."/>
            <person name="Van Zeijl A."/>
            <person name="Liu W."/>
            <person name="Santuari L."/>
            <person name="Cao Q."/>
            <person name="Sharma T."/>
            <person name="Shen D."/>
            <person name="Roswanjaya Y."/>
            <person name="Wardhani T."/>
            <person name="Kalhor M.S."/>
            <person name="Jansen J."/>
            <person name="Van den Hoogen J."/>
            <person name="Gungor B."/>
            <person name="Hartog M."/>
            <person name="Hontelez J."/>
            <person name="Verver J."/>
            <person name="Yang W.-C."/>
            <person name="Schijlen E."/>
            <person name="Repin R."/>
            <person name="Schilthuizen M."/>
            <person name="Schranz E."/>
            <person name="Heidstra R."/>
            <person name="Miyata K."/>
            <person name="Fedorova E."/>
            <person name="Kohlen W."/>
            <person name="Bisseling T."/>
            <person name="Smit S."/>
            <person name="Geurts R."/>
        </authorList>
    </citation>
    <scope>NUCLEOTIDE SEQUENCE [LARGE SCALE GENOMIC DNA]</scope>
    <source>
        <strain evidence="7">cv. RG33-2</strain>
    </source>
</reference>
<keyword evidence="5" id="KW-0503">Monooxygenase</keyword>
<proteinExistence type="predicted"/>
<dbReference type="GO" id="GO:0020037">
    <property type="term" value="F:heme binding"/>
    <property type="evidence" value="ECO:0007669"/>
    <property type="project" value="InterPro"/>
</dbReference>
<dbReference type="Gene3D" id="1.10.630.10">
    <property type="entry name" value="Cytochrome P450"/>
    <property type="match status" value="2"/>
</dbReference>
<dbReference type="GO" id="GO:0004497">
    <property type="term" value="F:monooxygenase activity"/>
    <property type="evidence" value="ECO:0007669"/>
    <property type="project" value="UniProtKB-KW"/>
</dbReference>
<name>A0A2P5EAU5_TREOI</name>
<dbReference type="OrthoDB" id="913922at2759"/>
<keyword evidence="2" id="KW-0479">Metal-binding</keyword>
<keyword evidence="3" id="KW-0560">Oxidoreductase</keyword>
<evidence type="ECO:0000256" key="3">
    <source>
        <dbReference type="ARBA" id="ARBA00023002"/>
    </source>
</evidence>
<dbReference type="SUPFAM" id="SSF48264">
    <property type="entry name" value="Cytochrome P450"/>
    <property type="match status" value="1"/>
</dbReference>
<dbReference type="GO" id="GO:0005506">
    <property type="term" value="F:iron ion binding"/>
    <property type="evidence" value="ECO:0007669"/>
    <property type="project" value="InterPro"/>
</dbReference>
<dbReference type="AlphaFoldDB" id="A0A2P5EAU5"/>
<dbReference type="STRING" id="63057.A0A2P5EAU5"/>
<dbReference type="InterPro" id="IPR002401">
    <property type="entry name" value="Cyt_P450_E_grp-I"/>
</dbReference>
<evidence type="ECO:0000256" key="5">
    <source>
        <dbReference type="ARBA" id="ARBA00023033"/>
    </source>
</evidence>
<dbReference type="GO" id="GO:0016705">
    <property type="term" value="F:oxidoreductase activity, acting on paired donors, with incorporation or reduction of molecular oxygen"/>
    <property type="evidence" value="ECO:0007669"/>
    <property type="project" value="InterPro"/>
</dbReference>
<sequence>MGVEPEGTYRYLRPVNNVIILAASDTSAVTLEWAMSNLLNHPHPRAELEDQVGHQHLMDKADLSKLPYLRNIISGTLRLVNAWAIHRDPRSWDDAESFKPERFESTCEDKLGGVNSTRLMPFGLGRRLVNKWERVREEEVAITEGPGLTMPKAVPLEAICKARPHHELSSLRMSR</sequence>
<dbReference type="PANTHER" id="PTHR47947:SF3">
    <property type="entry name" value="CYTOCHROME P450 81D1-LIKE"/>
    <property type="match status" value="1"/>
</dbReference>
<protein>
    <submittedName>
        <fullName evidence="6">Cytochrome P450, E-class, group I</fullName>
    </submittedName>
</protein>
<dbReference type="InterPro" id="IPR001128">
    <property type="entry name" value="Cyt_P450"/>
</dbReference>
<dbReference type="Pfam" id="PF00067">
    <property type="entry name" value="p450"/>
    <property type="match status" value="1"/>
</dbReference>
<keyword evidence="1" id="KW-0349">Heme</keyword>
<evidence type="ECO:0000313" key="7">
    <source>
        <dbReference type="Proteomes" id="UP000237000"/>
    </source>
</evidence>
<evidence type="ECO:0000313" key="6">
    <source>
        <dbReference type="EMBL" id="PON82662.1"/>
    </source>
</evidence>
<dbReference type="InterPro" id="IPR036396">
    <property type="entry name" value="Cyt_P450_sf"/>
</dbReference>
<keyword evidence="7" id="KW-1185">Reference proteome</keyword>
<accession>A0A2P5EAU5</accession>
<evidence type="ECO:0000256" key="4">
    <source>
        <dbReference type="ARBA" id="ARBA00023004"/>
    </source>
</evidence>
<dbReference type="Proteomes" id="UP000237000">
    <property type="component" value="Unassembled WGS sequence"/>
</dbReference>